<name>Q2SQT9_HAHCH</name>
<evidence type="ECO:0000256" key="2">
    <source>
        <dbReference type="SAM" id="MobiDB-lite"/>
    </source>
</evidence>
<evidence type="ECO:0000256" key="1">
    <source>
        <dbReference type="SAM" id="Coils"/>
    </source>
</evidence>
<dbReference type="Proteomes" id="UP000000238">
    <property type="component" value="Chromosome"/>
</dbReference>
<keyword evidence="1" id="KW-0175">Coiled coil</keyword>
<evidence type="ECO:0000313" key="4">
    <source>
        <dbReference type="EMBL" id="ABC26985.1"/>
    </source>
</evidence>
<dbReference type="EMBL" id="CP000155">
    <property type="protein sequence ID" value="ABC26985.1"/>
    <property type="molecule type" value="Genomic_DNA"/>
</dbReference>
<dbReference type="HOGENOM" id="CLU_1956524_0_0_6"/>
<feature type="chain" id="PRO_5004215839" description="Zinc resistance-associated protein" evidence="3">
    <location>
        <begin position="22"/>
        <end position="128"/>
    </location>
</feature>
<accession>Q2SQT9</accession>
<evidence type="ECO:0000256" key="3">
    <source>
        <dbReference type="SAM" id="SignalP"/>
    </source>
</evidence>
<organism evidence="4 5">
    <name type="scientific">Hahella chejuensis (strain KCTC 2396)</name>
    <dbReference type="NCBI Taxonomy" id="349521"/>
    <lineage>
        <taxon>Bacteria</taxon>
        <taxon>Pseudomonadati</taxon>
        <taxon>Pseudomonadota</taxon>
        <taxon>Gammaproteobacteria</taxon>
        <taxon>Oceanospirillales</taxon>
        <taxon>Hahellaceae</taxon>
        <taxon>Hahella</taxon>
    </lineage>
</organism>
<protein>
    <recommendedName>
        <fullName evidence="6">Zinc resistance-associated protein</fullName>
    </recommendedName>
</protein>
<feature type="signal peptide" evidence="3">
    <location>
        <begin position="1"/>
        <end position="21"/>
    </location>
</feature>
<dbReference type="GO" id="GO:0042597">
    <property type="term" value="C:periplasmic space"/>
    <property type="evidence" value="ECO:0007669"/>
    <property type="project" value="InterPro"/>
</dbReference>
<feature type="region of interest" description="Disordered" evidence="2">
    <location>
        <begin position="99"/>
        <end position="128"/>
    </location>
</feature>
<dbReference type="AlphaFoldDB" id="Q2SQT9"/>
<dbReference type="OrthoDB" id="6167561at2"/>
<dbReference type="RefSeq" id="WP_011394062.1">
    <property type="nucleotide sequence ID" value="NC_007645.1"/>
</dbReference>
<dbReference type="eggNOG" id="COG3678">
    <property type="taxonomic scope" value="Bacteria"/>
</dbReference>
<sequence length="128" mass="14748">MKKFAAFTLTCLIAASGFALAKGGPHQGPNIDRLAEKLSLTEEQKAQFQTIMEESREQRHSLKEQYKPQREEMHTAMENLRTQTDAKLATVLNAEQMEKLKEMHEARGQHKERRRHPENCDKEGDEEA</sequence>
<feature type="compositionally biased region" description="Basic and acidic residues" evidence="2">
    <location>
        <begin position="99"/>
        <end position="122"/>
    </location>
</feature>
<dbReference type="InterPro" id="IPR012899">
    <property type="entry name" value="LTXXQ"/>
</dbReference>
<keyword evidence="3" id="KW-0732">Signal</keyword>
<gene>
    <name evidence="4" type="ordered locus">HCH_00063</name>
</gene>
<dbReference type="Gene3D" id="1.20.120.1490">
    <property type="match status" value="1"/>
</dbReference>
<evidence type="ECO:0008006" key="6">
    <source>
        <dbReference type="Google" id="ProtNLM"/>
    </source>
</evidence>
<proteinExistence type="predicted"/>
<dbReference type="KEGG" id="hch:HCH_00063"/>
<dbReference type="Pfam" id="PF07813">
    <property type="entry name" value="LTXXQ"/>
    <property type="match status" value="1"/>
</dbReference>
<keyword evidence="5" id="KW-1185">Reference proteome</keyword>
<dbReference type="STRING" id="349521.HCH_00063"/>
<feature type="coiled-coil region" evidence="1">
    <location>
        <begin position="45"/>
        <end position="72"/>
    </location>
</feature>
<reference evidence="4 5" key="1">
    <citation type="journal article" date="2005" name="Nucleic Acids Res.">
        <title>Genomic blueprint of Hahella chejuensis, a marine microbe producing an algicidal agent.</title>
        <authorList>
            <person name="Jeong H."/>
            <person name="Yim J.H."/>
            <person name="Lee C."/>
            <person name="Choi S.-H."/>
            <person name="Park Y.K."/>
            <person name="Yoon S.H."/>
            <person name="Hur C.-G."/>
            <person name="Kang H.-Y."/>
            <person name="Kim D."/>
            <person name="Lee H.H."/>
            <person name="Park K.H."/>
            <person name="Park S.-H."/>
            <person name="Park H.-S."/>
            <person name="Lee H.K."/>
            <person name="Oh T.K."/>
            <person name="Kim J.F."/>
        </authorList>
    </citation>
    <scope>NUCLEOTIDE SEQUENCE [LARGE SCALE GENOMIC DNA]</scope>
    <source>
        <strain evidence="4 5">KCTC 2396</strain>
    </source>
</reference>
<evidence type="ECO:0000313" key="5">
    <source>
        <dbReference type="Proteomes" id="UP000000238"/>
    </source>
</evidence>